<accession>A0A944D8Q0</accession>
<dbReference type="AlphaFoldDB" id="A0A944D8Q0"/>
<proteinExistence type="inferred from homology"/>
<comment type="caution">
    <text evidence="3">The sequence shown here is derived from an EMBL/GenBank/DDBJ whole genome shotgun (WGS) entry which is preliminary data.</text>
</comment>
<dbReference type="EMBL" id="JAEKFT010000004">
    <property type="protein sequence ID" value="MBT0960571.1"/>
    <property type="molecule type" value="Genomic_DNA"/>
</dbReference>
<protein>
    <submittedName>
        <fullName evidence="3">Barstar family protein</fullName>
    </submittedName>
</protein>
<keyword evidence="4" id="KW-1185">Reference proteome</keyword>
<comment type="similarity">
    <text evidence="1">Belongs to the barstar family.</text>
</comment>
<evidence type="ECO:0000256" key="1">
    <source>
        <dbReference type="ARBA" id="ARBA00006845"/>
    </source>
</evidence>
<feature type="domain" description="Barstar (barnase inhibitor)" evidence="2">
    <location>
        <begin position="40"/>
        <end position="129"/>
    </location>
</feature>
<name>A0A944D8Q0_DENI1</name>
<dbReference type="InterPro" id="IPR000468">
    <property type="entry name" value="Barstar"/>
</dbReference>
<dbReference type="Proteomes" id="UP000694660">
    <property type="component" value="Unassembled WGS sequence"/>
</dbReference>
<dbReference type="Gene3D" id="3.30.370.10">
    <property type="entry name" value="Barstar-like"/>
    <property type="match status" value="1"/>
</dbReference>
<gene>
    <name evidence="3" type="ORF">I8J34_05215</name>
</gene>
<evidence type="ECO:0000313" key="3">
    <source>
        <dbReference type="EMBL" id="MBT0960571.1"/>
    </source>
</evidence>
<dbReference type="RefSeq" id="WP_214360326.1">
    <property type="nucleotide sequence ID" value="NZ_JAEKFT010000004.1"/>
</dbReference>
<dbReference type="InterPro" id="IPR035905">
    <property type="entry name" value="Barstar-like_sf"/>
</dbReference>
<reference evidence="4" key="1">
    <citation type="journal article" date="2022" name="ISME J.">
        <title>Genetic and phylogenetic analysis of dissimilatory iodate-reducing bacteria identifies potential niches across the world's oceans.</title>
        <authorList>
            <person name="Reyes-Umana V."/>
            <person name="Henning Z."/>
            <person name="Lee K."/>
            <person name="Barnum T.P."/>
            <person name="Coates J.D."/>
        </authorList>
    </citation>
    <scope>NUCLEOTIDE SEQUENCE [LARGE SCALE GENOMIC DNA]</scope>
    <source>
        <strain evidence="4">IR12</strain>
    </source>
</reference>
<evidence type="ECO:0000259" key="2">
    <source>
        <dbReference type="Pfam" id="PF01337"/>
    </source>
</evidence>
<dbReference type="SUPFAM" id="SSF52038">
    <property type="entry name" value="Barstar-related"/>
    <property type="match status" value="1"/>
</dbReference>
<sequence length="142" mass="15555">MSASPPTGHDLALDGENRLLPLSRDELGTLVATAQARQRRIFELSLAGLSDKASILDALAQCFDMPRWFGHNWDALYDCLTDLSWLPASGYVLILLDAAPDSDSAPILTDILTDCCEHWQAQGVPFHVFSDGVHGTVIPREH</sequence>
<dbReference type="CDD" id="cd05141">
    <property type="entry name" value="Barstar_evA4336-like"/>
    <property type="match status" value="1"/>
</dbReference>
<evidence type="ECO:0000313" key="4">
    <source>
        <dbReference type="Proteomes" id="UP000694660"/>
    </source>
</evidence>
<dbReference type="Pfam" id="PF01337">
    <property type="entry name" value="Barstar"/>
    <property type="match status" value="1"/>
</dbReference>
<organism evidence="3 4">
    <name type="scientific">Denitromonas iodatirespirans</name>
    <dbReference type="NCBI Taxonomy" id="2795389"/>
    <lineage>
        <taxon>Bacteria</taxon>
        <taxon>Pseudomonadati</taxon>
        <taxon>Pseudomonadota</taxon>
        <taxon>Betaproteobacteria</taxon>
        <taxon>Rhodocyclales</taxon>
        <taxon>Zoogloeaceae</taxon>
        <taxon>Denitromonas</taxon>
    </lineage>
</organism>